<evidence type="ECO:0000313" key="2">
    <source>
        <dbReference type="EMBL" id="BDV29758.1"/>
    </source>
</evidence>
<dbReference type="Proteomes" id="UP001317779">
    <property type="component" value="Chromosome"/>
</dbReference>
<keyword evidence="1" id="KW-0812">Transmembrane</keyword>
<feature type="transmembrane region" description="Helical" evidence="1">
    <location>
        <begin position="12"/>
        <end position="35"/>
    </location>
</feature>
<protein>
    <recommendedName>
        <fullName evidence="4">DUF4012 domain-containing protein</fullName>
    </recommendedName>
</protein>
<dbReference type="RefSeq" id="WP_263796396.1">
    <property type="nucleotide sequence ID" value="NZ_AP027141.1"/>
</dbReference>
<keyword evidence="3" id="KW-1185">Reference proteome</keyword>
<accession>A0ABM8DVQ8</accession>
<gene>
    <name evidence="2" type="ORF">Microterr_04180</name>
</gene>
<keyword evidence="1" id="KW-1133">Transmembrane helix</keyword>
<evidence type="ECO:0000256" key="1">
    <source>
        <dbReference type="SAM" id="Phobius"/>
    </source>
</evidence>
<evidence type="ECO:0000313" key="3">
    <source>
        <dbReference type="Proteomes" id="UP001317779"/>
    </source>
</evidence>
<dbReference type="EMBL" id="AP027141">
    <property type="protein sequence ID" value="BDV29758.1"/>
    <property type="molecule type" value="Genomic_DNA"/>
</dbReference>
<evidence type="ECO:0008006" key="4">
    <source>
        <dbReference type="Google" id="ProtNLM"/>
    </source>
</evidence>
<reference evidence="2 3" key="1">
    <citation type="submission" date="2022-12" db="EMBL/GenBank/DDBJ databases">
        <title>Microbacterium terricola strain KV-448 chromosome, complete genome.</title>
        <authorList>
            <person name="Oshima T."/>
            <person name="Moriya T."/>
            <person name="Bessho Y."/>
        </authorList>
    </citation>
    <scope>NUCLEOTIDE SEQUENCE [LARGE SCALE GENOMIC DNA]</scope>
    <source>
        <strain evidence="2 3">KV-448</strain>
    </source>
</reference>
<proteinExistence type="predicted"/>
<dbReference type="InterPro" id="IPR025101">
    <property type="entry name" value="DUF4012"/>
</dbReference>
<sequence>MSEPVLPKPVRIAGIVFASLLGAAIIGSIAALAWIGTRGAAAYGHLRAAETTVHAVIDDLSDPTSAAGLIDDLAADTGAAHDLTSDPIWAAAERVPWLGPQLEAVSTIAAAADDIATTALPPLADVASSFSLDDFRPAGGAIDTALFESIAEPARIGADSVAAAAASVGHLDGNLLLGPVRDAVDEVSGLLDSSATATDALARATELLPPMLGADGPRDYLIIFQNNAEWRSLGGLVGAMALIHTSDGTMEMTAQASASGDFPKYSEAVIPLSDEVTKIYGTRPAQWMHNVTQLPDFSLSGQIAREMWLREMGTEVDGVIAMDPVALSYLLEATGPITLTSGDVLTADNAVQLLLNDVYKRYPEPADQDEFFALAAASVFDALSTGAADPATLVQALGRAGDERRLLIWSAIADDQDVLTGTTLAGGLPETTRQTARMGVYLNDGTGSKMDYYVTADTTLGWESCTLDADGRATGQTTLTLTLTNTAPEDAATSLPDYITGAGAYVQPEGTARTVAYIYLPEGYDLTTATVTGSNGFGGGFHDGRQVLTFSSDLPPGESVTAVIGVQAPEPAAAAVIAEITPTIDAEVPSTVKSSCDPG</sequence>
<dbReference type="Pfam" id="PF13196">
    <property type="entry name" value="DUF4012"/>
    <property type="match status" value="1"/>
</dbReference>
<organism evidence="2 3">
    <name type="scientific">Microbacterium terricola</name>
    <dbReference type="NCBI Taxonomy" id="344163"/>
    <lineage>
        <taxon>Bacteria</taxon>
        <taxon>Bacillati</taxon>
        <taxon>Actinomycetota</taxon>
        <taxon>Actinomycetes</taxon>
        <taxon>Micrococcales</taxon>
        <taxon>Microbacteriaceae</taxon>
        <taxon>Microbacterium</taxon>
    </lineage>
</organism>
<keyword evidence="1" id="KW-0472">Membrane</keyword>
<name>A0ABM8DVQ8_9MICO</name>